<protein>
    <submittedName>
        <fullName evidence="1">Uncharacterized protein</fullName>
    </submittedName>
</protein>
<name>A0AAD5R803_PARTN</name>
<keyword evidence="2" id="KW-1185">Reference proteome</keyword>
<evidence type="ECO:0000313" key="2">
    <source>
        <dbReference type="Proteomes" id="UP001196413"/>
    </source>
</evidence>
<dbReference type="Proteomes" id="UP001196413">
    <property type="component" value="Unassembled WGS sequence"/>
</dbReference>
<dbReference type="EMBL" id="JAHQIW010006940">
    <property type="protein sequence ID" value="KAJ1371244.1"/>
    <property type="molecule type" value="Genomic_DNA"/>
</dbReference>
<dbReference type="AlphaFoldDB" id="A0AAD5R803"/>
<evidence type="ECO:0000313" key="1">
    <source>
        <dbReference type="EMBL" id="KAJ1371244.1"/>
    </source>
</evidence>
<sequence>MAGRKIAYEQVFQSVIQFLGNVFRTGSKDWRHSRVIQEISFYSKKGIKRIPVETGHMSKRKSKARIVQSNNKMNTSLGCNNETIANGQCFGLSICGWCYDYGEARLVSKEYEKFNSVGYYFLLPCSLVK</sequence>
<accession>A0AAD5R803</accession>
<gene>
    <name evidence="1" type="ORF">KIN20_033156</name>
</gene>
<comment type="caution">
    <text evidence="1">The sequence shown here is derived from an EMBL/GenBank/DDBJ whole genome shotgun (WGS) entry which is preliminary data.</text>
</comment>
<reference evidence="1" key="1">
    <citation type="submission" date="2021-06" db="EMBL/GenBank/DDBJ databases">
        <title>Parelaphostrongylus tenuis whole genome reference sequence.</title>
        <authorList>
            <person name="Garwood T.J."/>
            <person name="Larsen P.A."/>
            <person name="Fountain-Jones N.M."/>
            <person name="Garbe J.R."/>
            <person name="Macchietto M.G."/>
            <person name="Kania S.A."/>
            <person name="Gerhold R.W."/>
            <person name="Richards J.E."/>
            <person name="Wolf T.M."/>
        </authorList>
    </citation>
    <scope>NUCLEOTIDE SEQUENCE</scope>
    <source>
        <strain evidence="1">MNPRO001-30</strain>
        <tissue evidence="1">Meninges</tissue>
    </source>
</reference>
<proteinExistence type="predicted"/>
<organism evidence="1 2">
    <name type="scientific">Parelaphostrongylus tenuis</name>
    <name type="common">Meningeal worm</name>
    <dbReference type="NCBI Taxonomy" id="148309"/>
    <lineage>
        <taxon>Eukaryota</taxon>
        <taxon>Metazoa</taxon>
        <taxon>Ecdysozoa</taxon>
        <taxon>Nematoda</taxon>
        <taxon>Chromadorea</taxon>
        <taxon>Rhabditida</taxon>
        <taxon>Rhabditina</taxon>
        <taxon>Rhabditomorpha</taxon>
        <taxon>Strongyloidea</taxon>
        <taxon>Metastrongylidae</taxon>
        <taxon>Parelaphostrongylus</taxon>
    </lineage>
</organism>